<evidence type="ECO:0000256" key="7">
    <source>
        <dbReference type="RuleBase" id="RU363032"/>
    </source>
</evidence>
<evidence type="ECO:0000313" key="11">
    <source>
        <dbReference type="Proteomes" id="UP000469292"/>
    </source>
</evidence>
<dbReference type="GO" id="GO:0055085">
    <property type="term" value="P:transmembrane transport"/>
    <property type="evidence" value="ECO:0007669"/>
    <property type="project" value="InterPro"/>
</dbReference>
<dbReference type="CDD" id="cd06261">
    <property type="entry name" value="TM_PBP2"/>
    <property type="match status" value="1"/>
</dbReference>
<evidence type="ECO:0000256" key="3">
    <source>
        <dbReference type="ARBA" id="ARBA00022475"/>
    </source>
</evidence>
<dbReference type="EMBL" id="VYSG01000002">
    <property type="protein sequence ID" value="NEG70060.1"/>
    <property type="molecule type" value="Genomic_DNA"/>
</dbReference>
<feature type="transmembrane region" description="Helical" evidence="7">
    <location>
        <begin position="54"/>
        <end position="76"/>
    </location>
</feature>
<evidence type="ECO:0000256" key="6">
    <source>
        <dbReference type="ARBA" id="ARBA00023136"/>
    </source>
</evidence>
<evidence type="ECO:0000256" key="8">
    <source>
        <dbReference type="SAM" id="MobiDB-lite"/>
    </source>
</evidence>
<evidence type="ECO:0000256" key="1">
    <source>
        <dbReference type="ARBA" id="ARBA00004651"/>
    </source>
</evidence>
<dbReference type="Gene3D" id="1.10.3720.10">
    <property type="entry name" value="MetI-like"/>
    <property type="match status" value="1"/>
</dbReference>
<reference evidence="10 11" key="1">
    <citation type="submission" date="2019-09" db="EMBL/GenBank/DDBJ databases">
        <title>Phylogenetic characterization of a novel taxon of the genus Bifidobacterium: Bifidobacterium choloepi sp. nov.</title>
        <authorList>
            <person name="Modesto M."/>
            <person name="Satti M."/>
        </authorList>
    </citation>
    <scope>NUCLEOTIDE SEQUENCE [LARGE SCALE GENOMIC DNA]</scope>
    <source>
        <strain evidence="10 11">BRDM6</strain>
    </source>
</reference>
<keyword evidence="5 7" id="KW-1133">Transmembrane helix</keyword>
<accession>A0A6I5NC11</accession>
<feature type="transmembrane region" description="Helical" evidence="7">
    <location>
        <begin position="189"/>
        <end position="211"/>
    </location>
</feature>
<evidence type="ECO:0000256" key="2">
    <source>
        <dbReference type="ARBA" id="ARBA00022448"/>
    </source>
</evidence>
<sequence length="344" mass="36893">MTSTADAVLNRAEPDGAAGAAVPAALDGPKAVTTRRKKKAKRSDAVKRAERTGWAFMAPFVILFAIVFIIPIIWAIKSSFYQQVAVGGGAYGGGQLVNQFVGLQNFQYVITSGDFWAGIGRVLIYTVIQVPIMIIAALALAMLLDSFLVKHVTVFRLSYFLPYAIPGVVASIIWVFLYNGQISPIVKGLAALGINVDFFANNVVLASMANITTWTFTGYNMLIFLASLQAIPHDLYEAARIDGANGFQIAMKIKLPNVRGAALLAMLLSIVGTIQLFNEPQVMQTADPGISSSYTPMMMALNTSRGFLTPKGDGPASAIAIVMAFIAGILAMIYALVERKVNES</sequence>
<name>A0A6I5NC11_9BIFI</name>
<dbReference type="SUPFAM" id="SSF161098">
    <property type="entry name" value="MetI-like"/>
    <property type="match status" value="1"/>
</dbReference>
<comment type="similarity">
    <text evidence="7">Belongs to the binding-protein-dependent transport system permease family.</text>
</comment>
<dbReference type="PROSITE" id="PS50928">
    <property type="entry name" value="ABC_TM1"/>
    <property type="match status" value="1"/>
</dbReference>
<feature type="transmembrane region" description="Helical" evidence="7">
    <location>
        <begin position="122"/>
        <end position="144"/>
    </location>
</feature>
<comment type="subcellular location">
    <subcellularLocation>
        <location evidence="1 7">Cell membrane</location>
        <topology evidence="1 7">Multi-pass membrane protein</topology>
    </subcellularLocation>
</comment>
<dbReference type="PANTHER" id="PTHR30193:SF41">
    <property type="entry name" value="DIACETYLCHITOBIOSE UPTAKE SYSTEM PERMEASE PROTEIN NGCF"/>
    <property type="match status" value="1"/>
</dbReference>
<keyword evidence="2 7" id="KW-0813">Transport</keyword>
<protein>
    <submittedName>
        <fullName evidence="10">Sugar ABC transporter permease</fullName>
    </submittedName>
</protein>
<dbReference type="GO" id="GO:0005886">
    <property type="term" value="C:plasma membrane"/>
    <property type="evidence" value="ECO:0007669"/>
    <property type="project" value="UniProtKB-SubCell"/>
</dbReference>
<keyword evidence="4 7" id="KW-0812">Transmembrane</keyword>
<comment type="caution">
    <text evidence="10">The sequence shown here is derived from an EMBL/GenBank/DDBJ whole genome shotgun (WGS) entry which is preliminary data.</text>
</comment>
<dbReference type="InterPro" id="IPR035906">
    <property type="entry name" value="MetI-like_sf"/>
</dbReference>
<feature type="region of interest" description="Disordered" evidence="8">
    <location>
        <begin position="1"/>
        <end position="23"/>
    </location>
</feature>
<dbReference type="Proteomes" id="UP000469292">
    <property type="component" value="Unassembled WGS sequence"/>
</dbReference>
<dbReference type="PANTHER" id="PTHR30193">
    <property type="entry name" value="ABC TRANSPORTER PERMEASE PROTEIN"/>
    <property type="match status" value="1"/>
</dbReference>
<feature type="transmembrane region" description="Helical" evidence="7">
    <location>
        <begin position="316"/>
        <end position="337"/>
    </location>
</feature>
<organism evidence="10 11">
    <name type="scientific">Bifidobacterium choloepi</name>
    <dbReference type="NCBI Taxonomy" id="2614131"/>
    <lineage>
        <taxon>Bacteria</taxon>
        <taxon>Bacillati</taxon>
        <taxon>Actinomycetota</taxon>
        <taxon>Actinomycetes</taxon>
        <taxon>Bifidobacteriales</taxon>
        <taxon>Bifidobacteriaceae</taxon>
        <taxon>Bifidobacterium</taxon>
    </lineage>
</organism>
<dbReference type="InterPro" id="IPR000515">
    <property type="entry name" value="MetI-like"/>
</dbReference>
<dbReference type="AlphaFoldDB" id="A0A6I5NC11"/>
<feature type="transmembrane region" description="Helical" evidence="7">
    <location>
        <begin position="257"/>
        <end position="277"/>
    </location>
</feature>
<keyword evidence="6 7" id="KW-0472">Membrane</keyword>
<feature type="domain" description="ABC transmembrane type-1" evidence="9">
    <location>
        <begin position="119"/>
        <end position="334"/>
    </location>
</feature>
<dbReference type="Pfam" id="PF00528">
    <property type="entry name" value="BPD_transp_1"/>
    <property type="match status" value="1"/>
</dbReference>
<keyword evidence="3" id="KW-1003">Cell membrane</keyword>
<gene>
    <name evidence="10" type="ORF">F6S87_05540</name>
</gene>
<proteinExistence type="inferred from homology"/>
<dbReference type="InterPro" id="IPR051393">
    <property type="entry name" value="ABC_transporter_permease"/>
</dbReference>
<evidence type="ECO:0000313" key="10">
    <source>
        <dbReference type="EMBL" id="NEG70060.1"/>
    </source>
</evidence>
<feature type="transmembrane region" description="Helical" evidence="7">
    <location>
        <begin position="156"/>
        <end position="177"/>
    </location>
</feature>
<evidence type="ECO:0000259" key="9">
    <source>
        <dbReference type="PROSITE" id="PS50928"/>
    </source>
</evidence>
<evidence type="ECO:0000256" key="4">
    <source>
        <dbReference type="ARBA" id="ARBA00022692"/>
    </source>
</evidence>
<keyword evidence="11" id="KW-1185">Reference proteome</keyword>
<evidence type="ECO:0000256" key="5">
    <source>
        <dbReference type="ARBA" id="ARBA00022989"/>
    </source>
</evidence>